<keyword evidence="3" id="KW-1185">Reference proteome</keyword>
<dbReference type="Gene3D" id="3.20.20.370">
    <property type="entry name" value="Glycoside hydrolase/deacetylase"/>
    <property type="match status" value="1"/>
</dbReference>
<proteinExistence type="predicted"/>
<dbReference type="PANTHER" id="PTHR30105">
    <property type="entry name" value="UNCHARACTERIZED YIBQ-RELATED"/>
    <property type="match status" value="1"/>
</dbReference>
<organism evidence="2 3">
    <name type="scientific">Acetobacter oeni</name>
    <dbReference type="NCBI Taxonomy" id="304077"/>
    <lineage>
        <taxon>Bacteria</taxon>
        <taxon>Pseudomonadati</taxon>
        <taxon>Pseudomonadota</taxon>
        <taxon>Alphaproteobacteria</taxon>
        <taxon>Acetobacterales</taxon>
        <taxon>Acetobacteraceae</taxon>
        <taxon>Acetobacter</taxon>
    </lineage>
</organism>
<evidence type="ECO:0000256" key="1">
    <source>
        <dbReference type="SAM" id="MobiDB-lite"/>
    </source>
</evidence>
<name>A0A511XKY7_9PROT</name>
<evidence type="ECO:0000313" key="2">
    <source>
        <dbReference type="EMBL" id="GEN63596.1"/>
    </source>
</evidence>
<dbReference type="InterPro" id="IPR006837">
    <property type="entry name" value="Divergent_DAC"/>
</dbReference>
<dbReference type="InterPro" id="IPR011330">
    <property type="entry name" value="Glyco_hydro/deAcase_b/a-brl"/>
</dbReference>
<sequence>MADTTPGSEAGRLSTASFWQRLPSSGRLFFKFWGGVSLVALLGAIALQELSALHRSGHVPAATLPKVAAGKEQAPVGTASPASAPVQTIVNNGDPDSMFPPPPSGVHAIPAPLPALLEPAPGEPDHSLPKIGADGTSPGKVYAAVVPSVPAGNARIAILLDGFGLAEDLSRTAVLNLPSVVSFAIPAYAPARQSLLNGAREYGHELFLSLPMQPSTAPLDDEGPRALGYDHTTTVDRDNLLWALSRFNGYAGVTNAFSGLDGDAYAQSPDFRMVSKELNSRGLNYLNATPETSWLGPVAGENASITLDTNADSTGVDGQLAHLVTMAKSSGQAIAVAGPMRPVLLDRLAAWSRTLASQGVTLVPVSSLATSAAPVTAPSGLAQAVQISGTAPLPPAPPSFKTPVSPASSAVTETPLEPPASAPSAAPVSASGPAQHNN</sequence>
<evidence type="ECO:0000313" key="3">
    <source>
        <dbReference type="Proteomes" id="UP000321746"/>
    </source>
</evidence>
<dbReference type="Pfam" id="PF04748">
    <property type="entry name" value="Polysacc_deac_2"/>
    <property type="match status" value="1"/>
</dbReference>
<dbReference type="EMBL" id="BJYG01000022">
    <property type="protein sequence ID" value="GEN63596.1"/>
    <property type="molecule type" value="Genomic_DNA"/>
</dbReference>
<dbReference type="RefSeq" id="WP_146888421.1">
    <property type="nucleotide sequence ID" value="NZ_BJYG01000022.1"/>
</dbReference>
<dbReference type="SUPFAM" id="SSF88713">
    <property type="entry name" value="Glycoside hydrolase/deacetylase"/>
    <property type="match status" value="1"/>
</dbReference>
<comment type="caution">
    <text evidence="2">The sequence shown here is derived from an EMBL/GenBank/DDBJ whole genome shotgun (WGS) entry which is preliminary data.</text>
</comment>
<dbReference type="CDD" id="cd10936">
    <property type="entry name" value="CE4_DAC2"/>
    <property type="match status" value="1"/>
</dbReference>
<accession>A0A511XKY7</accession>
<dbReference type="Proteomes" id="UP000321746">
    <property type="component" value="Unassembled WGS sequence"/>
</dbReference>
<dbReference type="OrthoDB" id="9784811at2"/>
<feature type="region of interest" description="Disordered" evidence="1">
    <location>
        <begin position="391"/>
        <end position="438"/>
    </location>
</feature>
<dbReference type="PANTHER" id="PTHR30105:SF2">
    <property type="entry name" value="DIVERGENT POLYSACCHARIDE DEACETYLASE SUPERFAMILY"/>
    <property type="match status" value="1"/>
</dbReference>
<gene>
    <name evidence="2" type="ORF">AOE01nite_18200</name>
</gene>
<dbReference type="GO" id="GO:0005975">
    <property type="term" value="P:carbohydrate metabolic process"/>
    <property type="evidence" value="ECO:0007669"/>
    <property type="project" value="InterPro"/>
</dbReference>
<reference evidence="2 3" key="1">
    <citation type="submission" date="2019-07" db="EMBL/GenBank/DDBJ databases">
        <title>Whole genome shotgun sequence of Acetobacter oeni NBRC 105207.</title>
        <authorList>
            <person name="Hosoyama A."/>
            <person name="Uohara A."/>
            <person name="Ohji S."/>
            <person name="Ichikawa N."/>
        </authorList>
    </citation>
    <scope>NUCLEOTIDE SEQUENCE [LARGE SCALE GENOMIC DNA]</scope>
    <source>
        <strain evidence="2 3">NBRC 105207</strain>
    </source>
</reference>
<feature type="compositionally biased region" description="Low complexity" evidence="1">
    <location>
        <begin position="422"/>
        <end position="438"/>
    </location>
</feature>
<dbReference type="AlphaFoldDB" id="A0A511XKY7"/>
<evidence type="ECO:0008006" key="4">
    <source>
        <dbReference type="Google" id="ProtNLM"/>
    </source>
</evidence>
<protein>
    <recommendedName>
        <fullName evidence="4">Divergent polysaccharide deacetylase</fullName>
    </recommendedName>
</protein>